<dbReference type="PANTHER" id="PTHR31595">
    <property type="entry name" value="LONG-CHAIN-ALCOHOL O-FATTY-ACYLTRANSFERASE 3-RELATED"/>
    <property type="match status" value="1"/>
</dbReference>
<proteinExistence type="inferred from homology"/>
<name>A0A7S3AVW9_9EUKA</name>
<evidence type="ECO:0000256" key="5">
    <source>
        <dbReference type="ARBA" id="ARBA00022692"/>
    </source>
</evidence>
<comment type="pathway">
    <text evidence="2">Secondary metabolite biosynthesis.</text>
</comment>
<dbReference type="GO" id="GO:0016020">
    <property type="term" value="C:membrane"/>
    <property type="evidence" value="ECO:0007669"/>
    <property type="project" value="UniProtKB-SubCell"/>
</dbReference>
<feature type="transmembrane region" description="Helical" evidence="8">
    <location>
        <begin position="69"/>
        <end position="93"/>
    </location>
</feature>
<feature type="transmembrane region" description="Helical" evidence="8">
    <location>
        <begin position="295"/>
        <end position="315"/>
    </location>
</feature>
<evidence type="ECO:0000256" key="4">
    <source>
        <dbReference type="ARBA" id="ARBA00022679"/>
    </source>
</evidence>
<dbReference type="AlphaFoldDB" id="A0A7S3AVW9"/>
<sequence>MVMGYTGKRRELTMATTRGDERAVLLLLLVLLCGAVLWHGDVSVALPPARLLLELGLCNSFAMLCNGAVATAIYVYPCATPLWFAGATLLLALPYTMSTTIIWHAAPVCSMALILFVGAWKTFDILLGTAPVGILSSHAALATRLASPLDYLCSEDGTPLASPRWRCLQLSVAFGFRAAGLASLSSCVLLVGPRLPYALRIYADTWSVFFFLAIVGDSLSIILSALGFQPAVLFRDPLTRATSPSDFWGRRWNLLIHGLFKRTIYFPITKRGVPPAAAAAFAFLISGAFHEYAFLAPAAARAAGASFGTCAFFFLAQAPVITAEKCLGWFVGCAASAVGLSPGSGGRAAASSLLTTVLLVPFAPLFMHAPEASGLMDEMRQLFPHLAPRALEGRMHWNGWDALARGELPW</sequence>
<feature type="transmembrane region" description="Helical" evidence="8">
    <location>
        <begin position="167"/>
        <end position="191"/>
    </location>
</feature>
<keyword evidence="7 8" id="KW-0472">Membrane</keyword>
<feature type="transmembrane region" description="Helical" evidence="8">
    <location>
        <begin position="206"/>
        <end position="228"/>
    </location>
</feature>
<evidence type="ECO:0000256" key="8">
    <source>
        <dbReference type="SAM" id="Phobius"/>
    </source>
</evidence>
<keyword evidence="4" id="KW-0808">Transferase</keyword>
<keyword evidence="5 8" id="KW-0812">Transmembrane</keyword>
<evidence type="ECO:0000256" key="7">
    <source>
        <dbReference type="ARBA" id="ARBA00023136"/>
    </source>
</evidence>
<evidence type="ECO:0000256" key="3">
    <source>
        <dbReference type="ARBA" id="ARBA00007282"/>
    </source>
</evidence>
<dbReference type="InterPro" id="IPR044851">
    <property type="entry name" value="Wax_synthase"/>
</dbReference>
<organism evidence="10">
    <name type="scientific">Haptolina ericina</name>
    <dbReference type="NCBI Taxonomy" id="156174"/>
    <lineage>
        <taxon>Eukaryota</taxon>
        <taxon>Haptista</taxon>
        <taxon>Haptophyta</taxon>
        <taxon>Prymnesiophyceae</taxon>
        <taxon>Prymnesiales</taxon>
        <taxon>Prymnesiaceae</taxon>
        <taxon>Haptolina</taxon>
    </lineage>
</organism>
<dbReference type="PANTHER" id="PTHR31595:SF57">
    <property type="entry name" value="OS04G0481900 PROTEIN"/>
    <property type="match status" value="1"/>
</dbReference>
<dbReference type="InterPro" id="IPR032805">
    <property type="entry name" value="Wax_synthase_dom"/>
</dbReference>
<accession>A0A7S3AVW9</accession>
<dbReference type="GO" id="GO:0008374">
    <property type="term" value="F:O-acyltransferase activity"/>
    <property type="evidence" value="ECO:0007669"/>
    <property type="project" value="InterPro"/>
</dbReference>
<comment type="similarity">
    <text evidence="3">Belongs to the wax synthase family.</text>
</comment>
<evidence type="ECO:0000259" key="9">
    <source>
        <dbReference type="Pfam" id="PF13813"/>
    </source>
</evidence>
<gene>
    <name evidence="10" type="ORF">HERI1096_LOCUS17767</name>
</gene>
<dbReference type="GO" id="GO:0006629">
    <property type="term" value="P:lipid metabolic process"/>
    <property type="evidence" value="ECO:0007669"/>
    <property type="project" value="InterPro"/>
</dbReference>
<feature type="transmembrane region" description="Helical" evidence="8">
    <location>
        <begin position="100"/>
        <end position="119"/>
    </location>
</feature>
<evidence type="ECO:0000256" key="2">
    <source>
        <dbReference type="ARBA" id="ARBA00005179"/>
    </source>
</evidence>
<reference evidence="10" key="1">
    <citation type="submission" date="2021-01" db="EMBL/GenBank/DDBJ databases">
        <authorList>
            <person name="Corre E."/>
            <person name="Pelletier E."/>
            <person name="Niang G."/>
            <person name="Scheremetjew M."/>
            <person name="Finn R."/>
            <person name="Kale V."/>
            <person name="Holt S."/>
            <person name="Cochrane G."/>
            <person name="Meng A."/>
            <person name="Brown T."/>
            <person name="Cohen L."/>
        </authorList>
    </citation>
    <scope>NUCLEOTIDE SEQUENCE</scope>
    <source>
        <strain evidence="10">CCMP281</strain>
    </source>
</reference>
<feature type="transmembrane region" description="Helical" evidence="8">
    <location>
        <begin position="349"/>
        <end position="369"/>
    </location>
</feature>
<evidence type="ECO:0000256" key="1">
    <source>
        <dbReference type="ARBA" id="ARBA00004141"/>
    </source>
</evidence>
<comment type="subcellular location">
    <subcellularLocation>
        <location evidence="1">Membrane</location>
        <topology evidence="1">Multi-pass membrane protein</topology>
    </subcellularLocation>
</comment>
<feature type="transmembrane region" description="Helical" evidence="8">
    <location>
        <begin position="272"/>
        <end position="289"/>
    </location>
</feature>
<protein>
    <recommendedName>
        <fullName evidence="9">Wax synthase domain-containing protein</fullName>
    </recommendedName>
</protein>
<dbReference type="Pfam" id="PF13813">
    <property type="entry name" value="MBOAT_2"/>
    <property type="match status" value="1"/>
</dbReference>
<evidence type="ECO:0000256" key="6">
    <source>
        <dbReference type="ARBA" id="ARBA00022989"/>
    </source>
</evidence>
<dbReference type="EMBL" id="HBHX01031872">
    <property type="protein sequence ID" value="CAE0117068.1"/>
    <property type="molecule type" value="Transcribed_RNA"/>
</dbReference>
<evidence type="ECO:0000313" key="10">
    <source>
        <dbReference type="EMBL" id="CAE0117068.1"/>
    </source>
</evidence>
<keyword evidence="6 8" id="KW-1133">Transmembrane helix</keyword>
<feature type="domain" description="Wax synthase" evidence="9">
    <location>
        <begin position="236"/>
        <end position="314"/>
    </location>
</feature>